<name>A0AC60P295_IXOPE</name>
<feature type="non-terminal residue" evidence="1">
    <location>
        <position position="856"/>
    </location>
</feature>
<evidence type="ECO:0000313" key="1">
    <source>
        <dbReference type="EMBL" id="KAG0413509.1"/>
    </source>
</evidence>
<dbReference type="EMBL" id="JABSTQ010011252">
    <property type="protein sequence ID" value="KAG0413509.1"/>
    <property type="molecule type" value="Genomic_DNA"/>
</dbReference>
<sequence>MACSSSSVSAPTAGGAHGPNRLAGEKSPYLLQHANNPVDWYPWGEEAIARAKSEDKPIFLSVGYSTCHWCHVMERESFENVDIARLMNEHFVNVKVDREERPDLDRVYMTYIQATSGGGGWPMSVWLTPDLKPIVGGTYFPPDDRYFGRPGFKTLLAAIAEQWRTNRTKLLDQGSRIVEILRQASDLRSSDEQGSGRCRVHLGERGGPARQLSRSYDEAAGGFGKAPKFPQCVNLNFLLRHAVASQEPGEAAKGARNVRQHAEQDGTRRDPRPRGQGEVSVASPTVPQKALPRFLPDVNAVINRGVADEADAHSASLSIMTARGSFVSSKLGRRDWHWLRPTARKSDGVTFRLWGRHLLLCWGPVWMRGQNGRPNRPVQDRFQAPVGAFAASDEESKSSGSAWRLRKLWKKARENVIVVPAAEAFVECQAVAEQASVRSTAADAARIASGHSRTPPSSGGNGGITYLGHSGRPSRPSVHTWARGEGSTATQRTAAGTCRTSRRCCTTRRSWPRAYLEAFQATRDPHLARVARDVLDYVERDLSHQSGGFYSAEDADSLPEAGSGEKKEGAFCVWEEAEVRQLLPEPLPGCPDRTVADLFCRHLGIEATGNVDPMQDPHDELKGKNVLVVRESEESLAERFGLELPVLRSLLEDARRVLLEARQRRPRPHLDDKFLAAWNGLMVSGFATAAKVLGDRRYAERALRAVAFLNQHLYDEDRKSLLRSAYRGEDGRITQAARPIPGVLEDYAFTVQGLLDTYEACFDTPCLLRAEELQDAQDARFWDPDQGGYFLSSGEDAHLLLRLKDVTDASRNDRSRVQGVARVWAGRGGPDASRVWAGPGPDPAEAYVARPGPGFL</sequence>
<dbReference type="Proteomes" id="UP000805193">
    <property type="component" value="Unassembled WGS sequence"/>
</dbReference>
<protein>
    <submittedName>
        <fullName evidence="1">Uncharacterized protein</fullName>
    </submittedName>
</protein>
<gene>
    <name evidence="1" type="ORF">HPB47_009341</name>
</gene>
<reference evidence="1 2" key="1">
    <citation type="journal article" date="2020" name="Cell">
        <title>Large-Scale Comparative Analyses of Tick Genomes Elucidate Their Genetic Diversity and Vector Capacities.</title>
        <authorList>
            <consortium name="Tick Genome and Microbiome Consortium (TIGMIC)"/>
            <person name="Jia N."/>
            <person name="Wang J."/>
            <person name="Shi W."/>
            <person name="Du L."/>
            <person name="Sun Y."/>
            <person name="Zhan W."/>
            <person name="Jiang J.F."/>
            <person name="Wang Q."/>
            <person name="Zhang B."/>
            <person name="Ji P."/>
            <person name="Bell-Sakyi L."/>
            <person name="Cui X.M."/>
            <person name="Yuan T.T."/>
            <person name="Jiang B.G."/>
            <person name="Yang W.F."/>
            <person name="Lam T.T."/>
            <person name="Chang Q.C."/>
            <person name="Ding S.J."/>
            <person name="Wang X.J."/>
            <person name="Zhu J.G."/>
            <person name="Ruan X.D."/>
            <person name="Zhao L."/>
            <person name="Wei J.T."/>
            <person name="Ye R.Z."/>
            <person name="Que T.C."/>
            <person name="Du C.H."/>
            <person name="Zhou Y.H."/>
            <person name="Cheng J.X."/>
            <person name="Dai P.F."/>
            <person name="Guo W.B."/>
            <person name="Han X.H."/>
            <person name="Huang E.J."/>
            <person name="Li L.F."/>
            <person name="Wei W."/>
            <person name="Gao Y.C."/>
            <person name="Liu J.Z."/>
            <person name="Shao H.Z."/>
            <person name="Wang X."/>
            <person name="Wang C.C."/>
            <person name="Yang T.C."/>
            <person name="Huo Q.B."/>
            <person name="Li W."/>
            <person name="Chen H.Y."/>
            <person name="Chen S.E."/>
            <person name="Zhou L.G."/>
            <person name="Ni X.B."/>
            <person name="Tian J.H."/>
            <person name="Sheng Y."/>
            <person name="Liu T."/>
            <person name="Pan Y.S."/>
            <person name="Xia L.Y."/>
            <person name="Li J."/>
            <person name="Zhao F."/>
            <person name="Cao W.C."/>
        </authorList>
    </citation>
    <scope>NUCLEOTIDE SEQUENCE [LARGE SCALE GENOMIC DNA]</scope>
    <source>
        <strain evidence="1">Iper-2018</strain>
    </source>
</reference>
<comment type="caution">
    <text evidence="1">The sequence shown here is derived from an EMBL/GenBank/DDBJ whole genome shotgun (WGS) entry which is preliminary data.</text>
</comment>
<organism evidence="1 2">
    <name type="scientific">Ixodes persulcatus</name>
    <name type="common">Taiga tick</name>
    <dbReference type="NCBI Taxonomy" id="34615"/>
    <lineage>
        <taxon>Eukaryota</taxon>
        <taxon>Metazoa</taxon>
        <taxon>Ecdysozoa</taxon>
        <taxon>Arthropoda</taxon>
        <taxon>Chelicerata</taxon>
        <taxon>Arachnida</taxon>
        <taxon>Acari</taxon>
        <taxon>Parasitiformes</taxon>
        <taxon>Ixodida</taxon>
        <taxon>Ixodoidea</taxon>
        <taxon>Ixodidae</taxon>
        <taxon>Ixodinae</taxon>
        <taxon>Ixodes</taxon>
    </lineage>
</organism>
<evidence type="ECO:0000313" key="2">
    <source>
        <dbReference type="Proteomes" id="UP000805193"/>
    </source>
</evidence>
<proteinExistence type="predicted"/>
<accession>A0AC60P295</accession>
<keyword evidence="2" id="KW-1185">Reference proteome</keyword>